<dbReference type="RefSeq" id="WP_242147807.1">
    <property type="nucleotide sequence ID" value="NZ_CP093379.1"/>
</dbReference>
<dbReference type="Pfam" id="PF05926">
    <property type="entry name" value="Phage_GPL"/>
    <property type="match status" value="1"/>
</dbReference>
<dbReference type="Proteomes" id="UP000829542">
    <property type="component" value="Chromosome"/>
</dbReference>
<reference evidence="1 3" key="1">
    <citation type="submission" date="2022-03" db="EMBL/GenBank/DDBJ databases">
        <title>Ignatzschineria rhizosphaerae HR5S32.</title>
        <authorList>
            <person name="Sun J.Q."/>
            <person name="Feng J.Y."/>
        </authorList>
    </citation>
    <scope>NUCLEOTIDE SEQUENCE [LARGE SCALE GENOMIC DNA]</scope>
    <source>
        <strain evidence="1 3">HR5S32</strain>
    </source>
</reference>
<dbReference type="EMBL" id="CP093379">
    <property type="protein sequence ID" value="UNM96083.1"/>
    <property type="molecule type" value="Genomic_DNA"/>
</dbReference>
<organism evidence="1 3">
    <name type="scientific">Ignatzschineria rhizosphaerae</name>
    <dbReference type="NCBI Taxonomy" id="2923279"/>
    <lineage>
        <taxon>Bacteria</taxon>
        <taxon>Pseudomonadati</taxon>
        <taxon>Pseudomonadota</taxon>
        <taxon>Gammaproteobacteria</taxon>
        <taxon>Cardiobacteriales</taxon>
        <taxon>Ignatzschineriaceae</taxon>
        <taxon>Ignatzschineria</taxon>
    </lineage>
</organism>
<sequence length="153" mass="17223">MSGLTAITESKKVGEVNYISFWPSITVAELHKDYRLYSAITDEQSLKALEIAYITVTDALDEYAEAKEREGIAKLEELPSERERSRQVRLFKEAVYSLAKQKINEEYIDVDLARKPGQDVKAATNDSTLTLNANYNMAIRRFLGQSASLVALV</sequence>
<dbReference type="InterPro" id="IPR009225">
    <property type="entry name" value="Phage_head_completion_GpL"/>
</dbReference>
<gene>
    <name evidence="1" type="ORF">MMG00_09740</name>
    <name evidence="2" type="ORF">MMG00_12915</name>
</gene>
<evidence type="ECO:0000313" key="2">
    <source>
        <dbReference type="EMBL" id="UNM96083.1"/>
    </source>
</evidence>
<keyword evidence="3" id="KW-1185">Reference proteome</keyword>
<protein>
    <submittedName>
        <fullName evidence="1">Head completion/stabilization protein</fullName>
    </submittedName>
</protein>
<evidence type="ECO:0000313" key="1">
    <source>
        <dbReference type="EMBL" id="UNM95501.1"/>
    </source>
</evidence>
<proteinExistence type="predicted"/>
<accession>A0ABY3WY14</accession>
<dbReference type="EMBL" id="CP093379">
    <property type="protein sequence ID" value="UNM95501.1"/>
    <property type="molecule type" value="Genomic_DNA"/>
</dbReference>
<name>A0ABY3WY14_9GAMM</name>
<evidence type="ECO:0000313" key="3">
    <source>
        <dbReference type="Proteomes" id="UP000829542"/>
    </source>
</evidence>